<name>A0AAV4RMW9_9ARAC</name>
<protein>
    <submittedName>
        <fullName evidence="1">Uncharacterized protein</fullName>
    </submittedName>
</protein>
<dbReference type="EMBL" id="BPLQ01006330">
    <property type="protein sequence ID" value="GIY21620.1"/>
    <property type="molecule type" value="Genomic_DNA"/>
</dbReference>
<reference evidence="1 2" key="1">
    <citation type="submission" date="2021-06" db="EMBL/GenBank/DDBJ databases">
        <title>Caerostris darwini draft genome.</title>
        <authorList>
            <person name="Kono N."/>
            <person name="Arakawa K."/>
        </authorList>
    </citation>
    <scope>NUCLEOTIDE SEQUENCE [LARGE SCALE GENOMIC DNA]</scope>
</reference>
<proteinExistence type="predicted"/>
<evidence type="ECO:0000313" key="1">
    <source>
        <dbReference type="EMBL" id="GIY21620.1"/>
    </source>
</evidence>
<dbReference type="AlphaFoldDB" id="A0AAV4RMW9"/>
<accession>A0AAV4RMW9</accession>
<gene>
    <name evidence="1" type="ORF">CDAR_471441</name>
</gene>
<sequence>MNDTLFNLLRHGAVPALFFYDQSFLFLFPSRKMSLMKMGLVMMKGALEESEFISTTLQRIICNSLESAGDYERYVKEEWLQCQASNSSSIYILEDGYSSIFIF</sequence>
<comment type="caution">
    <text evidence="1">The sequence shown here is derived from an EMBL/GenBank/DDBJ whole genome shotgun (WGS) entry which is preliminary data.</text>
</comment>
<organism evidence="1 2">
    <name type="scientific">Caerostris darwini</name>
    <dbReference type="NCBI Taxonomy" id="1538125"/>
    <lineage>
        <taxon>Eukaryota</taxon>
        <taxon>Metazoa</taxon>
        <taxon>Ecdysozoa</taxon>
        <taxon>Arthropoda</taxon>
        <taxon>Chelicerata</taxon>
        <taxon>Arachnida</taxon>
        <taxon>Araneae</taxon>
        <taxon>Araneomorphae</taxon>
        <taxon>Entelegynae</taxon>
        <taxon>Araneoidea</taxon>
        <taxon>Araneidae</taxon>
        <taxon>Caerostris</taxon>
    </lineage>
</organism>
<keyword evidence="2" id="KW-1185">Reference proteome</keyword>
<evidence type="ECO:0000313" key="2">
    <source>
        <dbReference type="Proteomes" id="UP001054837"/>
    </source>
</evidence>
<dbReference type="Proteomes" id="UP001054837">
    <property type="component" value="Unassembled WGS sequence"/>
</dbReference>